<dbReference type="GO" id="GO:0046491">
    <property type="term" value="P:L-methylmalonyl-CoA metabolic process"/>
    <property type="evidence" value="ECO:0007669"/>
    <property type="project" value="TreeGrafter"/>
</dbReference>
<dbReference type="Pfam" id="PF13669">
    <property type="entry name" value="Glyoxalase_4"/>
    <property type="match status" value="1"/>
</dbReference>
<dbReference type="RefSeq" id="WP_149621021.1">
    <property type="nucleotide sequence ID" value="NZ_VOBL01000034.1"/>
</dbReference>
<dbReference type="InterPro" id="IPR037523">
    <property type="entry name" value="VOC_core"/>
</dbReference>
<evidence type="ECO:0000313" key="4">
    <source>
        <dbReference type="Proteomes" id="UP000323856"/>
    </source>
</evidence>
<comment type="caution">
    <text evidence="3">The sequence shown here is derived from an EMBL/GenBank/DDBJ whole genome shotgun (WGS) entry which is preliminary data.</text>
</comment>
<reference evidence="3 4" key="1">
    <citation type="submission" date="2019-07" db="EMBL/GenBank/DDBJ databases">
        <title>Analysis of the biochemical properties, biological activity and biotechnological potential of siderophores and biosurfactants produced by Antarctic psychrotolerant bacteria.</title>
        <authorList>
            <person name="Styczynski M."/>
            <person name="Krucon T."/>
            <person name="Decewicz P."/>
            <person name="Dziewit L."/>
        </authorList>
    </citation>
    <scope>NUCLEOTIDE SEQUENCE [LARGE SCALE GENOMIC DNA]</scope>
    <source>
        <strain evidence="3 4">ANT_H27</strain>
    </source>
</reference>
<dbReference type="Proteomes" id="UP000323856">
    <property type="component" value="Unassembled WGS sequence"/>
</dbReference>
<evidence type="ECO:0000259" key="2">
    <source>
        <dbReference type="PROSITE" id="PS51819"/>
    </source>
</evidence>
<keyword evidence="1" id="KW-0479">Metal-binding</keyword>
<dbReference type="PROSITE" id="PS51819">
    <property type="entry name" value="VOC"/>
    <property type="match status" value="1"/>
</dbReference>
<accession>A0A5B0E737</accession>
<dbReference type="PANTHER" id="PTHR43048">
    <property type="entry name" value="METHYLMALONYL-COA EPIMERASE"/>
    <property type="match status" value="1"/>
</dbReference>
<name>A0A5B0E737_9MICC</name>
<sequence length="273" mass="29524">MSAHELDHLAIAVDSWSAAGEVLNREFGARWASGFTMEVFSPCQLALANDMRVELLEPGTAKHSFVRSFLAGNAGNAAPHHITFKVHDIHAAIEVARQAGIEPILVNLKHPQWQEAFLHPRDTGLGFLAQIVRAPQNVEELSEQNGQFGDPCPWPEGDAEPSNFALIHGHVSDLAKTRDVLVQVLGAEVFAVPGEASTLGFRWNEGAELLLTEVPEISGPSGIQSIAMLAPGQKELRGHCPEKVLELLDAGTWQPELGLKIASLLPTVDPENN</sequence>
<dbReference type="GO" id="GO:0046872">
    <property type="term" value="F:metal ion binding"/>
    <property type="evidence" value="ECO:0007669"/>
    <property type="project" value="UniProtKB-KW"/>
</dbReference>
<organism evidence="3 4">
    <name type="scientific">Paeniglutamicibacter gangotriensis</name>
    <dbReference type="NCBI Taxonomy" id="254787"/>
    <lineage>
        <taxon>Bacteria</taxon>
        <taxon>Bacillati</taxon>
        <taxon>Actinomycetota</taxon>
        <taxon>Actinomycetes</taxon>
        <taxon>Micrococcales</taxon>
        <taxon>Micrococcaceae</taxon>
        <taxon>Paeniglutamicibacter</taxon>
    </lineage>
</organism>
<dbReference type="SUPFAM" id="SSF54593">
    <property type="entry name" value="Glyoxalase/Bleomycin resistance protein/Dihydroxybiphenyl dioxygenase"/>
    <property type="match status" value="2"/>
</dbReference>
<dbReference type="AlphaFoldDB" id="A0A5B0E737"/>
<dbReference type="EMBL" id="VOBL01000034">
    <property type="protein sequence ID" value="KAA0973189.1"/>
    <property type="molecule type" value="Genomic_DNA"/>
</dbReference>
<dbReference type="OrthoDB" id="5244171at2"/>
<dbReference type="PANTHER" id="PTHR43048:SF3">
    <property type="entry name" value="METHYLMALONYL-COA EPIMERASE, MITOCHONDRIAL"/>
    <property type="match status" value="1"/>
</dbReference>
<proteinExistence type="predicted"/>
<feature type="domain" description="VOC" evidence="2">
    <location>
        <begin position="5"/>
        <end position="134"/>
    </location>
</feature>
<dbReference type="GO" id="GO:0004493">
    <property type="term" value="F:methylmalonyl-CoA epimerase activity"/>
    <property type="evidence" value="ECO:0007669"/>
    <property type="project" value="TreeGrafter"/>
</dbReference>
<dbReference type="InterPro" id="IPR051785">
    <property type="entry name" value="MMCE/EMCE_epimerase"/>
</dbReference>
<gene>
    <name evidence="3" type="ORF">FQ154_19510</name>
</gene>
<dbReference type="InterPro" id="IPR029068">
    <property type="entry name" value="Glyas_Bleomycin-R_OHBP_Dase"/>
</dbReference>
<protein>
    <recommendedName>
        <fullName evidence="2">VOC domain-containing protein</fullName>
    </recommendedName>
</protein>
<evidence type="ECO:0000256" key="1">
    <source>
        <dbReference type="ARBA" id="ARBA00022723"/>
    </source>
</evidence>
<dbReference type="Gene3D" id="3.10.180.10">
    <property type="entry name" value="2,3-Dihydroxybiphenyl 1,2-Dioxygenase, domain 1"/>
    <property type="match status" value="1"/>
</dbReference>
<evidence type="ECO:0000313" key="3">
    <source>
        <dbReference type="EMBL" id="KAA0973189.1"/>
    </source>
</evidence>